<dbReference type="Proteomes" id="UP001326110">
    <property type="component" value="Chromosome"/>
</dbReference>
<evidence type="ECO:0000313" key="3">
    <source>
        <dbReference type="EMBL" id="WQH05422.1"/>
    </source>
</evidence>
<dbReference type="PANTHER" id="PTHR30408">
    <property type="entry name" value="TYPE-1 RESTRICTION ENZYME ECOKI SPECIFICITY PROTEIN"/>
    <property type="match status" value="1"/>
</dbReference>
<dbReference type="InterPro" id="IPR044946">
    <property type="entry name" value="Restrct_endonuc_typeI_TRD_sf"/>
</dbReference>
<protein>
    <submittedName>
        <fullName evidence="3">Restriction endonuclease subunit S</fullName>
        <ecNumber evidence="3">3.1.21.-</ecNumber>
    </submittedName>
</protein>
<accession>A0ABZ0Y1Y6</accession>
<evidence type="ECO:0000313" key="4">
    <source>
        <dbReference type="Proteomes" id="UP001326110"/>
    </source>
</evidence>
<evidence type="ECO:0000256" key="2">
    <source>
        <dbReference type="ARBA" id="ARBA00023125"/>
    </source>
</evidence>
<keyword evidence="3" id="KW-0378">Hydrolase</keyword>
<dbReference type="GeneID" id="43167063"/>
<gene>
    <name evidence="3" type="ORF">SR858_03530</name>
</gene>
<keyword evidence="4" id="KW-1185">Reference proteome</keyword>
<dbReference type="PANTHER" id="PTHR30408:SF13">
    <property type="entry name" value="TYPE I RESTRICTION ENZYME HINDI SPECIFICITY SUBUNIT"/>
    <property type="match status" value="1"/>
</dbReference>
<dbReference type="EC" id="3.1.21.-" evidence="3"/>
<organism evidence="3 4">
    <name type="scientific">Duganella zoogloeoides</name>
    <dbReference type="NCBI Taxonomy" id="75659"/>
    <lineage>
        <taxon>Bacteria</taxon>
        <taxon>Pseudomonadati</taxon>
        <taxon>Pseudomonadota</taxon>
        <taxon>Betaproteobacteria</taxon>
        <taxon>Burkholderiales</taxon>
        <taxon>Oxalobacteraceae</taxon>
        <taxon>Telluria group</taxon>
        <taxon>Duganella</taxon>
    </lineage>
</organism>
<name>A0ABZ0Y1Y6_9BURK</name>
<dbReference type="Gene3D" id="3.90.220.20">
    <property type="entry name" value="DNA methylase specificity domains"/>
    <property type="match status" value="1"/>
</dbReference>
<proteinExistence type="predicted"/>
<dbReference type="SUPFAM" id="SSF116734">
    <property type="entry name" value="DNA methylase specificity domain"/>
    <property type="match status" value="1"/>
</dbReference>
<dbReference type="InterPro" id="IPR052021">
    <property type="entry name" value="Type-I_RS_S_subunit"/>
</dbReference>
<reference evidence="3 4" key="1">
    <citation type="submission" date="2023-11" db="EMBL/GenBank/DDBJ databases">
        <title>MicrobeMod: A computational toolkit for identifying prokaryotic methylation and restriction-modification with nanopore sequencing.</title>
        <authorList>
            <person name="Crits-Christoph A."/>
            <person name="Kang S.C."/>
            <person name="Lee H."/>
            <person name="Ostrov N."/>
        </authorList>
    </citation>
    <scope>NUCLEOTIDE SEQUENCE [LARGE SCALE GENOMIC DNA]</scope>
    <source>
        <strain evidence="3 4">ATCC 25935</strain>
    </source>
</reference>
<keyword evidence="1" id="KW-0680">Restriction system</keyword>
<keyword evidence="2" id="KW-0238">DNA-binding</keyword>
<dbReference type="EMBL" id="CP140152">
    <property type="protein sequence ID" value="WQH05422.1"/>
    <property type="molecule type" value="Genomic_DNA"/>
</dbReference>
<keyword evidence="3" id="KW-0540">Nuclease</keyword>
<dbReference type="GO" id="GO:0004519">
    <property type="term" value="F:endonuclease activity"/>
    <property type="evidence" value="ECO:0007669"/>
    <property type="project" value="UniProtKB-KW"/>
</dbReference>
<evidence type="ECO:0000256" key="1">
    <source>
        <dbReference type="ARBA" id="ARBA00022747"/>
    </source>
</evidence>
<dbReference type="GO" id="GO:0016787">
    <property type="term" value="F:hydrolase activity"/>
    <property type="evidence" value="ECO:0007669"/>
    <property type="project" value="UniProtKB-KW"/>
</dbReference>
<dbReference type="RefSeq" id="WP_154820157.1">
    <property type="nucleotide sequence ID" value="NZ_CP140152.1"/>
</dbReference>
<sequence>MMSAQSKLGDYVLPIKNVNPVTLFGDSDFTYVDIASIDRELRAITSPQTVPAIEAPSRAKQVTAENDVLISTVRPNLNTVAMVPKEHVGAIASTGFCLLRPVPGKLDARFLFHWISSETTVSQLVALATGATYPAVSEKIIKSLPFEPPSFFEQRRMMVPHDVVYEDFARDGV</sequence>
<keyword evidence="3" id="KW-0255">Endonuclease</keyword>